<evidence type="ECO:0000313" key="2">
    <source>
        <dbReference type="EMBL" id="RRT69187.1"/>
    </source>
</evidence>
<sequence>MDANVTPPSQIARSPARRSALSKQIQGNPNPRIEMEIASAHKNDMRNRCDVQSKHDNCSPVFISLRERRIPDKRAQAFLKLDADRMVVMICLRWSILPPPCRSVHICRCNNADAPEVVGAPKCFAFMFGVGLTICGRSM</sequence>
<feature type="region of interest" description="Disordered" evidence="1">
    <location>
        <begin position="1"/>
        <end position="29"/>
    </location>
</feature>
<protein>
    <submittedName>
        <fullName evidence="2">Uncharacterized protein</fullName>
    </submittedName>
</protein>
<gene>
    <name evidence="2" type="ORF">B296_00013191</name>
</gene>
<evidence type="ECO:0000256" key="1">
    <source>
        <dbReference type="SAM" id="MobiDB-lite"/>
    </source>
</evidence>
<reference evidence="2 3" key="1">
    <citation type="journal article" date="2014" name="Agronomy (Basel)">
        <title>A Draft Genome Sequence for Ensete ventricosum, the Drought-Tolerant Tree Against Hunger.</title>
        <authorList>
            <person name="Harrison J."/>
            <person name="Moore K.A."/>
            <person name="Paszkiewicz K."/>
            <person name="Jones T."/>
            <person name="Grant M."/>
            <person name="Ambacheew D."/>
            <person name="Muzemil S."/>
            <person name="Studholme D.J."/>
        </authorList>
    </citation>
    <scope>NUCLEOTIDE SEQUENCE [LARGE SCALE GENOMIC DNA]</scope>
</reference>
<name>A0A426ZYV9_ENSVE</name>
<feature type="compositionally biased region" description="Polar residues" evidence="1">
    <location>
        <begin position="1"/>
        <end position="12"/>
    </location>
</feature>
<comment type="caution">
    <text evidence="2">The sequence shown here is derived from an EMBL/GenBank/DDBJ whole genome shotgun (WGS) entry which is preliminary data.</text>
</comment>
<dbReference type="EMBL" id="AMZH03004430">
    <property type="protein sequence ID" value="RRT69187.1"/>
    <property type="molecule type" value="Genomic_DNA"/>
</dbReference>
<dbReference type="AlphaFoldDB" id="A0A426ZYV9"/>
<dbReference type="Proteomes" id="UP000287651">
    <property type="component" value="Unassembled WGS sequence"/>
</dbReference>
<proteinExistence type="predicted"/>
<evidence type="ECO:0000313" key="3">
    <source>
        <dbReference type="Proteomes" id="UP000287651"/>
    </source>
</evidence>
<accession>A0A426ZYV9</accession>
<organism evidence="2 3">
    <name type="scientific">Ensete ventricosum</name>
    <name type="common">Abyssinian banana</name>
    <name type="synonym">Musa ensete</name>
    <dbReference type="NCBI Taxonomy" id="4639"/>
    <lineage>
        <taxon>Eukaryota</taxon>
        <taxon>Viridiplantae</taxon>
        <taxon>Streptophyta</taxon>
        <taxon>Embryophyta</taxon>
        <taxon>Tracheophyta</taxon>
        <taxon>Spermatophyta</taxon>
        <taxon>Magnoliopsida</taxon>
        <taxon>Liliopsida</taxon>
        <taxon>Zingiberales</taxon>
        <taxon>Musaceae</taxon>
        <taxon>Ensete</taxon>
    </lineage>
</organism>